<feature type="compositionally biased region" description="Basic and acidic residues" evidence="1">
    <location>
        <begin position="174"/>
        <end position="204"/>
    </location>
</feature>
<sequence>APTAAPGTEPHHRAAGGAREARVQRPAVPPRPRGVPVEVRAVRGRAAQHVQPGRAVHRPRRPRAPDGRRDGELPGRVPRRRAGAVPRAPVPQARPRGRRTPVRRHVLARLDGARRDADPRAGPRRLRPVARARVGRRAAEPAVPARGRRRQAGDARDVARGGAAQRRQRRGRLRPADLRDVRRQDRPVRRRGQDGHARPPELRRPQAAAGAAVQPRPGQGEAARRAVRRRGAGAVRAARRPPRGRRHRRQLDRLGPPHHHAQAVRPRDAGAAVPHGVPDGHRGAARRRGARRRPARARLPAQPRRPPAGRAGDPGPALRRDRGGPADRRPAG</sequence>
<feature type="non-terminal residue" evidence="2">
    <location>
        <position position="332"/>
    </location>
</feature>
<feature type="region of interest" description="Disordered" evidence="1">
    <location>
        <begin position="1"/>
        <end position="332"/>
    </location>
</feature>
<name>A0A6J4Q2X2_9BACT</name>
<feature type="compositionally biased region" description="Basic and acidic residues" evidence="1">
    <location>
        <begin position="63"/>
        <end position="73"/>
    </location>
</feature>
<protein>
    <submittedName>
        <fullName evidence="2">Glutamyl-tRNA reductase</fullName>
        <ecNumber evidence="2">1.2.1.70</ecNumber>
    </submittedName>
</protein>
<organism evidence="2">
    <name type="scientific">uncultured Phycisphaerae bacterium</name>
    <dbReference type="NCBI Taxonomy" id="904963"/>
    <lineage>
        <taxon>Bacteria</taxon>
        <taxon>Pseudomonadati</taxon>
        <taxon>Planctomycetota</taxon>
        <taxon>Phycisphaerae</taxon>
        <taxon>environmental samples</taxon>
    </lineage>
</organism>
<proteinExistence type="predicted"/>
<dbReference type="AlphaFoldDB" id="A0A6J4Q2X2"/>
<feature type="compositionally biased region" description="Low complexity" evidence="1">
    <location>
        <begin position="34"/>
        <end position="54"/>
    </location>
</feature>
<feature type="compositionally biased region" description="Basic residues" evidence="1">
    <location>
        <begin position="95"/>
        <end position="107"/>
    </location>
</feature>
<evidence type="ECO:0000313" key="2">
    <source>
        <dbReference type="EMBL" id="CAA9432624.1"/>
    </source>
</evidence>
<gene>
    <name evidence="2" type="ORF">AVDCRST_MAG64-3602</name>
</gene>
<feature type="compositionally biased region" description="Basic residues" evidence="1">
    <location>
        <begin position="283"/>
        <end position="296"/>
    </location>
</feature>
<feature type="compositionally biased region" description="Basic and acidic residues" evidence="1">
    <location>
        <begin position="318"/>
        <end position="332"/>
    </location>
</feature>
<accession>A0A6J4Q2X2</accession>
<dbReference type="GO" id="GO:0008883">
    <property type="term" value="F:glutamyl-tRNA reductase activity"/>
    <property type="evidence" value="ECO:0007669"/>
    <property type="project" value="UniProtKB-EC"/>
</dbReference>
<keyword evidence="2" id="KW-0560">Oxidoreductase</keyword>
<feature type="compositionally biased region" description="Basic and acidic residues" evidence="1">
    <location>
        <begin position="111"/>
        <end position="121"/>
    </location>
</feature>
<feature type="compositionally biased region" description="Low complexity" evidence="1">
    <location>
        <begin position="83"/>
        <end position="94"/>
    </location>
</feature>
<feature type="compositionally biased region" description="Basic residues" evidence="1">
    <location>
        <begin position="225"/>
        <end position="262"/>
    </location>
</feature>
<dbReference type="EMBL" id="CADCUQ010000829">
    <property type="protein sequence ID" value="CAA9432624.1"/>
    <property type="molecule type" value="Genomic_DNA"/>
</dbReference>
<reference evidence="2" key="1">
    <citation type="submission" date="2020-02" db="EMBL/GenBank/DDBJ databases">
        <authorList>
            <person name="Meier V. D."/>
        </authorList>
    </citation>
    <scope>NUCLEOTIDE SEQUENCE</scope>
    <source>
        <strain evidence="2">AVDCRST_MAG64</strain>
    </source>
</reference>
<feature type="compositionally biased region" description="Low complexity" evidence="1">
    <location>
        <begin position="297"/>
        <end position="317"/>
    </location>
</feature>
<feature type="non-terminal residue" evidence="2">
    <location>
        <position position="1"/>
    </location>
</feature>
<feature type="compositionally biased region" description="Basic residues" evidence="1">
    <location>
        <begin position="122"/>
        <end position="136"/>
    </location>
</feature>
<evidence type="ECO:0000256" key="1">
    <source>
        <dbReference type="SAM" id="MobiDB-lite"/>
    </source>
</evidence>
<dbReference type="EC" id="1.2.1.70" evidence="2"/>